<accession>A0A0A7PAQ9</accession>
<evidence type="ECO:0008006" key="5">
    <source>
        <dbReference type="Google" id="ProtNLM"/>
    </source>
</evidence>
<evidence type="ECO:0000313" key="4">
    <source>
        <dbReference type="Proteomes" id="UP000030907"/>
    </source>
</evidence>
<name>A0A0A7PAQ9_9SPHN</name>
<organism evidence="3 4">
    <name type="scientific">Sphingopyxis fribergensis</name>
    <dbReference type="NCBI Taxonomy" id="1515612"/>
    <lineage>
        <taxon>Bacteria</taxon>
        <taxon>Pseudomonadati</taxon>
        <taxon>Pseudomonadota</taxon>
        <taxon>Alphaproteobacteria</taxon>
        <taxon>Sphingomonadales</taxon>
        <taxon>Sphingomonadaceae</taxon>
        <taxon>Sphingopyxis</taxon>
    </lineage>
</organism>
<keyword evidence="4" id="KW-1185">Reference proteome</keyword>
<dbReference type="AlphaFoldDB" id="A0A0A7PAQ9"/>
<feature type="region of interest" description="Disordered" evidence="1">
    <location>
        <begin position="316"/>
        <end position="338"/>
    </location>
</feature>
<gene>
    <name evidence="3" type="ORF">SKP52_00605</name>
</gene>
<dbReference type="PANTHER" id="PTHR38075">
    <property type="entry name" value="DUF4139 DOMAIN-CONTAINING PROTEIN"/>
    <property type="match status" value="1"/>
</dbReference>
<feature type="compositionally biased region" description="Pro residues" evidence="1">
    <location>
        <begin position="319"/>
        <end position="336"/>
    </location>
</feature>
<dbReference type="RefSeq" id="WP_039570555.1">
    <property type="nucleotide sequence ID" value="NZ_CP009122.1"/>
</dbReference>
<dbReference type="Proteomes" id="UP000030907">
    <property type="component" value="Chromosome"/>
</dbReference>
<feature type="signal peptide" evidence="2">
    <location>
        <begin position="1"/>
        <end position="21"/>
    </location>
</feature>
<dbReference type="KEGG" id="sphk:SKP52_00605"/>
<keyword evidence="2" id="KW-0732">Signal</keyword>
<sequence>MRAWPPLIWVAALLAPAPLIAQTSIAVSAKIDDAAVTVYRAPSRGAGPIDPNWPRGFAFITETRTVTLPAGTSVLRFEGVAEGLLPETAVVSGLPDGVIEKNRDARLLSPAGLVDAYLKRSVTLRRTSRATGKVVEQDAVIQSGPNGGVIVQTAAGVEALACSGLPERMLYREVPKDLSAKPTLSVLVESKAARTVKVQLLYLAEGFDWAANYVADRRADGKTLGLTGWITVANGGVTSFPRAQLNVIAGRLNKMYRPPLPRSTPGPLVLKCWPMDITSTHPLWELPPIIEFEQSYAEADASEVIVTAQRLDRRAMAMAPPPPPPPPPAPPPPPPAEDLGDLKFYRIPFRVDVSAKGQKQVALLAKDKVAVEQLYAATLNDYGDGRPQPLMMRLRAQNRESDGLGLALPAGMATVFETIGDRRLLVGEAAIGDKAKDERVDYDIGSSPAVQYKVTVQPDAKDDYRLWQVTLTNARPFDAEVEILIPFALDPTPDGWERRGSSWVWRVRVPANDSLAQNFRQKLKGD</sequence>
<protein>
    <recommendedName>
        <fullName evidence="5">DUF4139 domain-containing protein</fullName>
    </recommendedName>
</protein>
<proteinExistence type="predicted"/>
<evidence type="ECO:0000256" key="1">
    <source>
        <dbReference type="SAM" id="MobiDB-lite"/>
    </source>
</evidence>
<dbReference type="HOGENOM" id="CLU_039933_0_0_5"/>
<dbReference type="STRING" id="1515612.SKP52_00605"/>
<feature type="chain" id="PRO_5002042186" description="DUF4139 domain-containing protein" evidence="2">
    <location>
        <begin position="22"/>
        <end position="526"/>
    </location>
</feature>
<evidence type="ECO:0000313" key="3">
    <source>
        <dbReference type="EMBL" id="AJA07070.1"/>
    </source>
</evidence>
<evidence type="ECO:0000256" key="2">
    <source>
        <dbReference type="SAM" id="SignalP"/>
    </source>
</evidence>
<dbReference type="EMBL" id="CP009122">
    <property type="protein sequence ID" value="AJA07070.1"/>
    <property type="molecule type" value="Genomic_DNA"/>
</dbReference>
<reference evidence="3 4" key="1">
    <citation type="journal article" date="2015" name="Int. J. Syst. Evol. Microbiol.">
        <title>Description of Sphingopyxis fribergensis sp. nov. - a soil bacterium with the ability to degrade styrene and phenylacetic acid.</title>
        <authorList>
            <person name="Oelschlagel M."/>
            <person name="Ruckert C."/>
            <person name="Kalinowski J."/>
            <person name="Schmidt G."/>
            <person name="Schlomann M."/>
            <person name="Tischler D."/>
        </authorList>
    </citation>
    <scope>NUCLEOTIDE SEQUENCE [LARGE SCALE GENOMIC DNA]</scope>
    <source>
        <strain evidence="3 4">Kp5.2</strain>
    </source>
</reference>
<dbReference type="PANTHER" id="PTHR38075:SF1">
    <property type="entry name" value="DUF4139 DOMAIN-CONTAINING PROTEIN"/>
    <property type="match status" value="1"/>
</dbReference>